<sequence length="421" mass="46822">MATPVASPPLRGPDDGLPGTSWAPRRGGDAIASWSVKALGTTGGTAEDRLWWYHYDYETILARHAMKRSHRLTPVLIGGAACFHDVVSLSSSQTSIRYLVLRPRYHYSRNWGTAAMDDPNFQLVNPSIHSYRCLICPKSKELTDVAKHRRRPMHILNDRSTSSRSSTSNPGRNANILSAQQVAAEEAWQDALHDAAHADMVWESMSGLIGRDDEPVDTPNQQTLADQLDIHDPIVCGLDDAVPKSQQWHDLLEAELEALQENEGYPGQDPLPDETTIPPRGREEDCPDEGGAWYPFKSHMEFIGCLIMGHTHSMLSCSIYTKIRTILTLCDVNLPTWATIQAARARIRNLLNSRVSYSSSPFNTPTWALTPQTLIKRVRLRLYHMCLVFLAHLPSCHLAVRILPVPEVAQTPTSGAPSTDV</sequence>
<dbReference type="EMBL" id="PGCI01000243">
    <property type="protein sequence ID" value="PLW32418.1"/>
    <property type="molecule type" value="Genomic_DNA"/>
</dbReference>
<feature type="compositionally biased region" description="Low complexity" evidence="1">
    <location>
        <begin position="159"/>
        <end position="168"/>
    </location>
</feature>
<evidence type="ECO:0008006" key="4">
    <source>
        <dbReference type="Google" id="ProtNLM"/>
    </source>
</evidence>
<reference evidence="2 3" key="1">
    <citation type="submission" date="2017-11" db="EMBL/GenBank/DDBJ databases">
        <title>De novo assembly and phasing of dikaryotic genomes from two isolates of Puccinia coronata f. sp. avenae, the causal agent of oat crown rust.</title>
        <authorList>
            <person name="Miller M.E."/>
            <person name="Zhang Y."/>
            <person name="Omidvar V."/>
            <person name="Sperschneider J."/>
            <person name="Schwessinger B."/>
            <person name="Raley C."/>
            <person name="Palmer J.M."/>
            <person name="Garnica D."/>
            <person name="Upadhyaya N."/>
            <person name="Rathjen J."/>
            <person name="Taylor J.M."/>
            <person name="Park R.F."/>
            <person name="Dodds P.N."/>
            <person name="Hirsch C.D."/>
            <person name="Kianian S.F."/>
            <person name="Figueroa M."/>
        </authorList>
    </citation>
    <scope>NUCLEOTIDE SEQUENCE [LARGE SCALE GENOMIC DNA]</scope>
    <source>
        <strain evidence="2">12SD80</strain>
    </source>
</reference>
<evidence type="ECO:0000256" key="1">
    <source>
        <dbReference type="SAM" id="MobiDB-lite"/>
    </source>
</evidence>
<gene>
    <name evidence="2" type="ORF">PCASD_17540</name>
</gene>
<proteinExistence type="predicted"/>
<dbReference type="Proteomes" id="UP000235392">
    <property type="component" value="Unassembled WGS sequence"/>
</dbReference>
<feature type="compositionally biased region" description="Pro residues" evidence="1">
    <location>
        <begin position="1"/>
        <end position="11"/>
    </location>
</feature>
<protein>
    <recommendedName>
        <fullName evidence="4">C2H2-type domain-containing protein</fullName>
    </recommendedName>
</protein>
<feature type="region of interest" description="Disordered" evidence="1">
    <location>
        <begin position="151"/>
        <end position="173"/>
    </location>
</feature>
<accession>A0A2N5U406</accession>
<feature type="region of interest" description="Disordered" evidence="1">
    <location>
        <begin position="1"/>
        <end position="22"/>
    </location>
</feature>
<comment type="caution">
    <text evidence="2">The sequence shown here is derived from an EMBL/GenBank/DDBJ whole genome shotgun (WGS) entry which is preliminary data.</text>
</comment>
<evidence type="ECO:0000313" key="2">
    <source>
        <dbReference type="EMBL" id="PLW32418.1"/>
    </source>
</evidence>
<dbReference type="AlphaFoldDB" id="A0A2N5U406"/>
<dbReference type="PANTHER" id="PTHR31912">
    <property type="entry name" value="IP13529P"/>
    <property type="match status" value="1"/>
</dbReference>
<evidence type="ECO:0000313" key="3">
    <source>
        <dbReference type="Proteomes" id="UP000235392"/>
    </source>
</evidence>
<feature type="region of interest" description="Disordered" evidence="1">
    <location>
        <begin position="262"/>
        <end position="289"/>
    </location>
</feature>
<name>A0A2N5U406_9BASI</name>
<organism evidence="2 3">
    <name type="scientific">Puccinia coronata f. sp. avenae</name>
    <dbReference type="NCBI Taxonomy" id="200324"/>
    <lineage>
        <taxon>Eukaryota</taxon>
        <taxon>Fungi</taxon>
        <taxon>Dikarya</taxon>
        <taxon>Basidiomycota</taxon>
        <taxon>Pucciniomycotina</taxon>
        <taxon>Pucciniomycetes</taxon>
        <taxon>Pucciniales</taxon>
        <taxon>Pucciniaceae</taxon>
        <taxon>Puccinia</taxon>
    </lineage>
</organism>
<dbReference type="PANTHER" id="PTHR31912:SF34">
    <property type="entry name" value="NOTOCHORD-RELATED PROTEIN"/>
    <property type="match status" value="1"/>
</dbReference>